<sequence>MVYCYSHIHKTGKKEYKVCWRRSVISKDIKYLASSHMLGGHDRTKGLLEMLDTGKWIRDKLNLLTKRYLGFSDEAEVRAFQEELDRGCLELDYIARLGKEANQLAIQALPNPKDRRLF</sequence>
<dbReference type="HOGENOM" id="CLU_2074349_0_0_1"/>
<reference evidence="1 2" key="1">
    <citation type="journal article" date="2010" name="Genome Biol.">
        <title>A first genome assembly of the barley fungal pathogen Pyrenophora teres f. teres.</title>
        <authorList>
            <person name="Ellwood S.R."/>
            <person name="Liu Z."/>
            <person name="Syme R.A."/>
            <person name="Lai Z."/>
            <person name="Hane J.K."/>
            <person name="Keiper F."/>
            <person name="Moffat C.S."/>
            <person name="Oliver R.P."/>
            <person name="Friesen T.L."/>
        </authorList>
    </citation>
    <scope>NUCLEOTIDE SEQUENCE [LARGE SCALE GENOMIC DNA]</scope>
    <source>
        <strain evidence="1 2">0-1</strain>
    </source>
</reference>
<proteinExistence type="predicted"/>
<name>E3SAX3_PYRTT</name>
<evidence type="ECO:0000313" key="1">
    <source>
        <dbReference type="EMBL" id="EFQ84855.1"/>
    </source>
</evidence>
<accession>E3SAX3</accession>
<keyword evidence="2" id="KW-1185">Reference proteome</keyword>
<dbReference type="Proteomes" id="UP000001067">
    <property type="component" value="Unassembled WGS sequence"/>
</dbReference>
<dbReference type="AlphaFoldDB" id="E3SAX3"/>
<protein>
    <submittedName>
        <fullName evidence="1">Uncharacterized protein</fullName>
    </submittedName>
</protein>
<gene>
    <name evidence="1" type="ORF">PTT_20349</name>
</gene>
<dbReference type="EMBL" id="GL538174">
    <property type="protein sequence ID" value="EFQ84855.1"/>
    <property type="molecule type" value="Genomic_DNA"/>
</dbReference>
<dbReference type="KEGG" id="pte:PTT_20349"/>
<organism evidence="2">
    <name type="scientific">Pyrenophora teres f. teres (strain 0-1)</name>
    <name type="common">Barley net blotch fungus</name>
    <name type="synonym">Drechslera teres f. teres</name>
    <dbReference type="NCBI Taxonomy" id="861557"/>
    <lineage>
        <taxon>Eukaryota</taxon>
        <taxon>Fungi</taxon>
        <taxon>Dikarya</taxon>
        <taxon>Ascomycota</taxon>
        <taxon>Pezizomycotina</taxon>
        <taxon>Dothideomycetes</taxon>
        <taxon>Pleosporomycetidae</taxon>
        <taxon>Pleosporales</taxon>
        <taxon>Pleosporineae</taxon>
        <taxon>Pleosporaceae</taxon>
        <taxon>Pyrenophora</taxon>
    </lineage>
</organism>
<evidence type="ECO:0000313" key="2">
    <source>
        <dbReference type="Proteomes" id="UP000001067"/>
    </source>
</evidence>